<evidence type="ECO:0000256" key="1">
    <source>
        <dbReference type="ARBA" id="ARBA00023157"/>
    </source>
</evidence>
<evidence type="ECO:0000313" key="7">
    <source>
        <dbReference type="Proteomes" id="UP000751190"/>
    </source>
</evidence>
<accession>A0A8J5XUM3</accession>
<feature type="domain" description="CUB" evidence="5">
    <location>
        <begin position="391"/>
        <end position="512"/>
    </location>
</feature>
<dbReference type="SMART" id="SM01411">
    <property type="entry name" value="Ephrin_rec_like"/>
    <property type="match status" value="3"/>
</dbReference>
<dbReference type="CDD" id="cd00102">
    <property type="entry name" value="IPT"/>
    <property type="match status" value="1"/>
</dbReference>
<feature type="chain" id="PRO_5035148119" description="CUB domain-containing protein" evidence="4">
    <location>
        <begin position="19"/>
        <end position="2574"/>
    </location>
</feature>
<dbReference type="Pfam" id="PF01833">
    <property type="entry name" value="TIG"/>
    <property type="match status" value="1"/>
</dbReference>
<dbReference type="Proteomes" id="UP000751190">
    <property type="component" value="Unassembled WGS sequence"/>
</dbReference>
<dbReference type="InterPro" id="IPR013783">
    <property type="entry name" value="Ig-like_fold"/>
</dbReference>
<sequence length="2574" mass="271609">MVKQTMLFAFAAFAGLAASPLELVRFPVDSRASFIPVSAFSNELLGWRAVADAAPASRRLAVRGGANCDSNFMQELTGGSGAIELYDVANGYNAYQTCYWRIKPTVPTGSITLFFSDFSLPAGGLHFVQVFSVSVTNELTLLRLEPANLGSSGIPLPVTCSCDQMLVKFRSTYDAGAAFAGLRATYSALEFAVHTIAPLSGPTSGGVTVTVRGVFKGHTGLRCEWTSAVASTFVPSDDITTTVDAASPDTLVRCALAPSLGATAARYDFQLAGTATGASAESIAPLTTGAYHMYPDPVLASLSPQSGRYLDSISITFSLPVSQVVLPPAAADYRCKFGSVVVSGTARGTGGMSCAVPMPLSATATVQLAVALNGVSYSPSTLPFTYADAYCGGAATEQRAAGTISDHERSVAGSPYRPYSACSWLILPPAGLGSCRIALEFKIADLSAGEDAVEIFDGGSASAPLLRRFPDGPNDALARLAPLVSADCRLFVRFRTKVLTGRTGFAAAFSAQPLGLIGVSPALAGTGANGTTTLTLSGQFVDVPLNTTGVACVFTRAGGEEATTPASKASDARVRCDAPVWTRPDAPVQEQVSLSLRVGQLASPSALDFTLVLEPSVASVSPPSGPIGRVVTVRGANFARTAELSCSFGPTVVAATFVSAEEVVCVAPVPARLDREPSPTVSVTVSNNAAYFPPSAASFQFMVYCGAPASSPLEVITSVGTVVDHASVGDTPGSGAVGTYMPLSECFFNIQPSRAASVNLQFDRLSMSAADALVITDAGGRSYDALALQRARGGVAPSFSALPTPVSVRFATSAQPLGNGFALSYADPRFARSACPAGGAAAGRTTFVTSAQNDVFSSTLLDEAWIYHQIVLAPEPTGNKRTLVVTINQLLTTDALASYSMQGGCPSQALFDASATVPANGALSLFTCTGAAQSTVYVGVLGQAGDGSYIPYEFSWQASLIDQLTEVQRDMTLLLADGGALYAKIGEPSDPQLWSAILITVEITTAQYTGAYAGELGVNAAVCGPPGQEQYRVVAAHPDSNRWEISIIEPPATAACARSGYGGVGVEWVVVFQPTPGIDANGASVEADVRLSVDYAAHARAPSTSAASLDTQASIAPGQEHFFSLAGRAIIDVTVSPCAWDAATSAFDCDATLSSAGGLVFEVRAHKADSECFDPAEVSATAVASSGAYRLSACGATNAGPTLRWVIAVSATGVDYAVRYRLKASASDVTAVVAAGGAPIVESSVFPGDARYYRVNVPESHELDITLSIFTEATAPLLTIAATTSGCELASAEFAGSDGVHVVDAYRAASSGAPAQMYRMTLQGCTAAVYFVSVTLAPESVTGIGPFSFTAAFATHTRELPALAPGTMRTAGHAVLPGVLHTFLARLDPALSLTITLTQQVDSNLADEADALDLWALPLEGAGATADELACSSAGAPTGRYEVRVGQTTAAGTAITRTLTVAECAASAVLIGVQSRNARAGAFTEYAVQLISASRALAAGSSAATLLGGALVAGQGNTFQVQSDALDSTIAVRVLVPAAQAGASASAIGLQVDGQQSACAAIANADVVSNGILIDTEWLFASALCAAQATSALATYSLRVTGNRDALADASPLAYGVRVLVEPQVDYAAVLSPAQPLSGTFVLSHGTWLYNYMRVPIRAASETGPYRASFALTVATATSAADGAVTPLVDLSLLQVYLQFGACPSQASGQFQIGRNGLVAIPDTFALVPGGKLYIGLRGNWATSARYAFRARPSFVCDVGFVSSSYSEPCRACEPGTVNPTAGASACTRCSIGEEQPLSGQAACTKCGFGRFQSLPGQPSCELCPAGSEGTRRGARECELCARGLYSEVRGSEACLQCPEGTSTASEGAALATDCECARGFYNPALLPGQACAPCPLGAQCDGGLGLESMPYPTPGYFQEWDESLLLAQTALTDPQQTQYFFLTQEVWPFLELTQQTPRYWGAEFFLPCTPAAACVGGKWWLNYAGPDAIFDTNEGYLSVQCAEGYSNPQGTRQCNRCADGFYRNVSNECVACTTNAGQLVAMAIGLVILAAAMYSVSKSGFNVGAIAISINFLQVTSIFASFQIAWPLNVLLLFRFFEFFQIGIDIAQPECVVPSIGYSEKWIFMMALPLIFLCMLCTILIVIHGHHAVLTRTRFSLWFKRKFPRLMRKPEKPRAPNDESRAEMLKRELVNLSALVLFKGGASMVQTSTRQTREVVADSIINAFFMFLTLFYLAAVQKALEPFACFSTQFDDNGVPAARVMRADASIACEWDDPIWRLLATGGVIAGVLYGIGIPASILTFLYTGRFRLNVLAFGRKFGYLYRRYEREWYFWEVLVLSRKLSLAATRLFLSAHVFAQSTFGVVIITAFLSAQVFARPYEEAHLDLMETVLLSANYITLSMGFTRQVLSQQPWYNKDQRYALALETGIFTVLVLCLAFIVFLLVYDSTRQLIRLYRRRSLGEGKYGAGQLLHLHNLDKHTEELQVLGQTYMLASRRVPYISWLLQASVEDKLLFESVFKSFKHFLEESEKRTRNEAAGAKKRALATDELRKRKQRRHKPSGGGAHGPLTLWRSR</sequence>
<dbReference type="Gene3D" id="2.60.120.290">
    <property type="entry name" value="Spermadhesin, CUB domain"/>
    <property type="match status" value="2"/>
</dbReference>
<feature type="transmembrane region" description="Helical" evidence="3">
    <location>
        <begin position="2123"/>
        <end position="2144"/>
    </location>
</feature>
<evidence type="ECO:0000313" key="6">
    <source>
        <dbReference type="EMBL" id="KAG8470909.1"/>
    </source>
</evidence>
<gene>
    <name evidence="6" type="ORF">KFE25_009330</name>
</gene>
<dbReference type="OrthoDB" id="413581at2759"/>
<keyword evidence="1" id="KW-1015">Disulfide bond</keyword>
<dbReference type="SMART" id="SM00042">
    <property type="entry name" value="CUB"/>
    <property type="match status" value="1"/>
</dbReference>
<keyword evidence="4" id="KW-0732">Signal</keyword>
<feature type="region of interest" description="Disordered" evidence="2">
    <location>
        <begin position="2532"/>
        <end position="2574"/>
    </location>
</feature>
<dbReference type="InterPro" id="IPR011641">
    <property type="entry name" value="Tyr-kin_ephrin_A/B_rcpt-like"/>
</dbReference>
<dbReference type="InterPro" id="IPR009030">
    <property type="entry name" value="Growth_fac_rcpt_cys_sf"/>
</dbReference>
<keyword evidence="3" id="KW-0812">Transmembrane</keyword>
<feature type="transmembrane region" description="Helical" evidence="3">
    <location>
        <begin position="2216"/>
        <end position="2235"/>
    </location>
</feature>
<dbReference type="InterPro" id="IPR035914">
    <property type="entry name" value="Sperma_CUB_dom_sf"/>
</dbReference>
<evidence type="ECO:0000259" key="5">
    <source>
        <dbReference type="PROSITE" id="PS01180"/>
    </source>
</evidence>
<dbReference type="InterPro" id="IPR002909">
    <property type="entry name" value="IPT_dom"/>
</dbReference>
<dbReference type="CDD" id="cd00041">
    <property type="entry name" value="CUB"/>
    <property type="match status" value="2"/>
</dbReference>
<dbReference type="PROSITE" id="PS01180">
    <property type="entry name" value="CUB"/>
    <property type="match status" value="2"/>
</dbReference>
<dbReference type="Gene3D" id="2.60.40.10">
    <property type="entry name" value="Immunoglobulins"/>
    <property type="match status" value="2"/>
</dbReference>
<organism evidence="6 7">
    <name type="scientific">Diacronema lutheri</name>
    <name type="common">Unicellular marine alga</name>
    <name type="synonym">Monochrysis lutheri</name>
    <dbReference type="NCBI Taxonomy" id="2081491"/>
    <lineage>
        <taxon>Eukaryota</taxon>
        <taxon>Haptista</taxon>
        <taxon>Haptophyta</taxon>
        <taxon>Pavlovophyceae</taxon>
        <taxon>Pavlovales</taxon>
        <taxon>Pavlovaceae</taxon>
        <taxon>Diacronema</taxon>
    </lineage>
</organism>
<proteinExistence type="predicted"/>
<feature type="transmembrane region" description="Helical" evidence="3">
    <location>
        <begin position="2279"/>
        <end position="2304"/>
    </location>
</feature>
<evidence type="ECO:0000256" key="2">
    <source>
        <dbReference type="SAM" id="MobiDB-lite"/>
    </source>
</evidence>
<dbReference type="EMBL" id="JAGTXO010000001">
    <property type="protein sequence ID" value="KAG8470909.1"/>
    <property type="molecule type" value="Genomic_DNA"/>
</dbReference>
<dbReference type="PANTHER" id="PTHR11319">
    <property type="entry name" value="G PROTEIN-COUPLED RECEPTOR-RELATED"/>
    <property type="match status" value="1"/>
</dbReference>
<evidence type="ECO:0000256" key="4">
    <source>
        <dbReference type="SAM" id="SignalP"/>
    </source>
</evidence>
<dbReference type="Pfam" id="PF07699">
    <property type="entry name" value="Ephrin_rec_like"/>
    <property type="match status" value="1"/>
</dbReference>
<feature type="transmembrane region" description="Helical" evidence="3">
    <location>
        <begin position="2349"/>
        <end position="2370"/>
    </location>
</feature>
<feature type="domain" description="CUB" evidence="5">
    <location>
        <begin position="68"/>
        <end position="189"/>
    </location>
</feature>
<protein>
    <recommendedName>
        <fullName evidence="5">CUB domain-containing protein</fullName>
    </recommendedName>
</protein>
<feature type="signal peptide" evidence="4">
    <location>
        <begin position="1"/>
        <end position="18"/>
    </location>
</feature>
<feature type="transmembrane region" description="Helical" evidence="3">
    <location>
        <begin position="2420"/>
        <end position="2445"/>
    </location>
</feature>
<dbReference type="SUPFAM" id="SSF49854">
    <property type="entry name" value="Spermadhesin, CUB domain"/>
    <property type="match status" value="3"/>
</dbReference>
<keyword evidence="3" id="KW-0472">Membrane</keyword>
<dbReference type="PANTHER" id="PTHR11319:SF35">
    <property type="entry name" value="OUTER MEMBRANE PROTEIN PMPC-RELATED"/>
    <property type="match status" value="1"/>
</dbReference>
<name>A0A8J5XUM3_DIALT</name>
<evidence type="ECO:0000256" key="3">
    <source>
        <dbReference type="SAM" id="Phobius"/>
    </source>
</evidence>
<reference evidence="6" key="1">
    <citation type="submission" date="2021-05" db="EMBL/GenBank/DDBJ databases">
        <title>The genome of the haptophyte Pavlova lutheri (Diacronema luteri, Pavlovales) - a model for lipid biosynthesis in eukaryotic algae.</title>
        <authorList>
            <person name="Hulatt C.J."/>
            <person name="Posewitz M.C."/>
        </authorList>
    </citation>
    <scope>NUCLEOTIDE SEQUENCE</scope>
    <source>
        <strain evidence="6">NIVA-4/92</strain>
    </source>
</reference>
<dbReference type="SUPFAM" id="SSF57184">
    <property type="entry name" value="Growth factor receptor domain"/>
    <property type="match status" value="1"/>
</dbReference>
<feature type="transmembrane region" description="Helical" evidence="3">
    <location>
        <begin position="2037"/>
        <end position="2057"/>
    </location>
</feature>
<keyword evidence="3" id="KW-1133">Transmembrane helix</keyword>
<dbReference type="Gene3D" id="2.10.50.10">
    <property type="entry name" value="Tumor Necrosis Factor Receptor, subunit A, domain 2"/>
    <property type="match status" value="1"/>
</dbReference>
<dbReference type="InterPro" id="IPR014756">
    <property type="entry name" value="Ig_E-set"/>
</dbReference>
<feature type="transmembrane region" description="Helical" evidence="3">
    <location>
        <begin position="2064"/>
        <end position="2087"/>
    </location>
</feature>
<keyword evidence="7" id="KW-1185">Reference proteome</keyword>
<dbReference type="InterPro" id="IPR000859">
    <property type="entry name" value="CUB_dom"/>
</dbReference>
<dbReference type="SUPFAM" id="SSF81296">
    <property type="entry name" value="E set domains"/>
    <property type="match status" value="1"/>
</dbReference>
<comment type="caution">
    <text evidence="6">The sequence shown here is derived from an EMBL/GenBank/DDBJ whole genome shotgun (WGS) entry which is preliminary data.</text>
</comment>